<evidence type="ECO:0000313" key="1">
    <source>
        <dbReference type="EMBL" id="KAI5650159.1"/>
    </source>
</evidence>
<comment type="caution">
    <text evidence="1">The sequence shown here is derived from an EMBL/GenBank/DDBJ whole genome shotgun (WGS) entry which is preliminary data.</text>
</comment>
<dbReference type="EMBL" id="CM044708">
    <property type="protein sequence ID" value="KAI5650159.1"/>
    <property type="molecule type" value="Genomic_DNA"/>
</dbReference>
<name>A0ACB9ZSU3_CATRO</name>
<evidence type="ECO:0000313" key="2">
    <source>
        <dbReference type="Proteomes" id="UP001060085"/>
    </source>
</evidence>
<sequence>MMQNNDSNLPVMVGHTIGHSRHFGEKQSEGMSLQSFHKRLIRYWVVNPIVELAYKGMNIQHGFGRSLDCLGGCLRMENIQVLLRAKDSWPTKLKDFDLFAQQDSYHFVSDPPSN</sequence>
<proteinExistence type="predicted"/>
<accession>A0ACB9ZSU3</accession>
<keyword evidence="2" id="KW-1185">Reference proteome</keyword>
<gene>
    <name evidence="1" type="ORF">M9H77_36164</name>
</gene>
<reference evidence="2" key="1">
    <citation type="journal article" date="2023" name="Nat. Plants">
        <title>Single-cell RNA sequencing provides a high-resolution roadmap for understanding the multicellular compartmentation of specialized metabolism.</title>
        <authorList>
            <person name="Sun S."/>
            <person name="Shen X."/>
            <person name="Li Y."/>
            <person name="Li Y."/>
            <person name="Wang S."/>
            <person name="Li R."/>
            <person name="Zhang H."/>
            <person name="Shen G."/>
            <person name="Guo B."/>
            <person name="Wei J."/>
            <person name="Xu J."/>
            <person name="St-Pierre B."/>
            <person name="Chen S."/>
            <person name="Sun C."/>
        </authorList>
    </citation>
    <scope>NUCLEOTIDE SEQUENCE [LARGE SCALE GENOMIC DNA]</scope>
</reference>
<organism evidence="1 2">
    <name type="scientific">Catharanthus roseus</name>
    <name type="common">Madagascar periwinkle</name>
    <name type="synonym">Vinca rosea</name>
    <dbReference type="NCBI Taxonomy" id="4058"/>
    <lineage>
        <taxon>Eukaryota</taxon>
        <taxon>Viridiplantae</taxon>
        <taxon>Streptophyta</taxon>
        <taxon>Embryophyta</taxon>
        <taxon>Tracheophyta</taxon>
        <taxon>Spermatophyta</taxon>
        <taxon>Magnoliopsida</taxon>
        <taxon>eudicotyledons</taxon>
        <taxon>Gunneridae</taxon>
        <taxon>Pentapetalae</taxon>
        <taxon>asterids</taxon>
        <taxon>lamiids</taxon>
        <taxon>Gentianales</taxon>
        <taxon>Apocynaceae</taxon>
        <taxon>Rauvolfioideae</taxon>
        <taxon>Vinceae</taxon>
        <taxon>Catharanthinae</taxon>
        <taxon>Catharanthus</taxon>
    </lineage>
</organism>
<protein>
    <submittedName>
        <fullName evidence="1">Uncharacterized protein</fullName>
    </submittedName>
</protein>
<dbReference type="Proteomes" id="UP001060085">
    <property type="component" value="Linkage Group LG08"/>
</dbReference>